<proteinExistence type="predicted"/>
<reference evidence="2 3" key="1">
    <citation type="journal article" date="2022" name="Nat. Ecol. Evol.">
        <title>A masculinizing supergene underlies an exaggerated male reproductive morph in a spider.</title>
        <authorList>
            <person name="Hendrickx F."/>
            <person name="De Corte Z."/>
            <person name="Sonet G."/>
            <person name="Van Belleghem S.M."/>
            <person name="Kostlbacher S."/>
            <person name="Vangestel C."/>
        </authorList>
    </citation>
    <scope>NUCLEOTIDE SEQUENCE [LARGE SCALE GENOMIC DNA]</scope>
    <source>
        <strain evidence="2">W744_W776</strain>
    </source>
</reference>
<evidence type="ECO:0000313" key="3">
    <source>
        <dbReference type="Proteomes" id="UP000827092"/>
    </source>
</evidence>
<gene>
    <name evidence="2" type="ORF">JTE90_004673</name>
</gene>
<feature type="region of interest" description="Disordered" evidence="1">
    <location>
        <begin position="86"/>
        <end position="130"/>
    </location>
</feature>
<evidence type="ECO:0000256" key="1">
    <source>
        <dbReference type="SAM" id="MobiDB-lite"/>
    </source>
</evidence>
<evidence type="ECO:0000313" key="2">
    <source>
        <dbReference type="EMBL" id="KAG8180714.1"/>
    </source>
</evidence>
<feature type="compositionally biased region" description="Polar residues" evidence="1">
    <location>
        <begin position="117"/>
        <end position="130"/>
    </location>
</feature>
<organism evidence="2 3">
    <name type="scientific">Oedothorax gibbosus</name>
    <dbReference type="NCBI Taxonomy" id="931172"/>
    <lineage>
        <taxon>Eukaryota</taxon>
        <taxon>Metazoa</taxon>
        <taxon>Ecdysozoa</taxon>
        <taxon>Arthropoda</taxon>
        <taxon>Chelicerata</taxon>
        <taxon>Arachnida</taxon>
        <taxon>Araneae</taxon>
        <taxon>Araneomorphae</taxon>
        <taxon>Entelegynae</taxon>
        <taxon>Araneoidea</taxon>
        <taxon>Linyphiidae</taxon>
        <taxon>Erigoninae</taxon>
        <taxon>Oedothorax</taxon>
    </lineage>
</organism>
<comment type="caution">
    <text evidence="2">The sequence shown here is derived from an EMBL/GenBank/DDBJ whole genome shotgun (WGS) entry which is preliminary data.</text>
</comment>
<dbReference type="EMBL" id="JAFNEN010000553">
    <property type="protein sequence ID" value="KAG8180714.1"/>
    <property type="molecule type" value="Genomic_DNA"/>
</dbReference>
<protein>
    <submittedName>
        <fullName evidence="2">Uncharacterized protein</fullName>
    </submittedName>
</protein>
<keyword evidence="3" id="KW-1185">Reference proteome</keyword>
<accession>A0AAV6UAI2</accession>
<dbReference type="Proteomes" id="UP000827092">
    <property type="component" value="Unassembled WGS sequence"/>
</dbReference>
<name>A0AAV6UAI2_9ARAC</name>
<dbReference type="AlphaFoldDB" id="A0AAV6UAI2"/>
<sequence length="130" mass="14418">MERSFQSFGCYPQSTSYLLNNNISICGNIKVPTPEIKEGCLRECADACTALLMIEIAKAKKKVGTLQWIVDFKGKEEAASLAMEARSIEPEQHPPTLKPSQNKSSALELEEKLPFPSLTTTEKSQQRSPD</sequence>